<dbReference type="Gene3D" id="2.40.128.630">
    <property type="match status" value="1"/>
</dbReference>
<evidence type="ECO:0000313" key="5">
    <source>
        <dbReference type="Proteomes" id="UP000464178"/>
    </source>
</evidence>
<evidence type="ECO:0000313" key="4">
    <source>
        <dbReference type="EMBL" id="VTR98094.1"/>
    </source>
</evidence>
<dbReference type="RefSeq" id="WP_162671491.1">
    <property type="nucleotide sequence ID" value="NZ_LR593886.1"/>
</dbReference>
<accession>A0A6P2DAW5</accession>
<name>A0A6P2DAW5_9BACT</name>
<feature type="region of interest" description="Disordered" evidence="1">
    <location>
        <begin position="86"/>
        <end position="108"/>
    </location>
</feature>
<keyword evidence="2" id="KW-0732">Signal</keyword>
<protein>
    <recommendedName>
        <fullName evidence="3">Pyrrolo-quinoline quinone repeat domain-containing protein</fullName>
    </recommendedName>
</protein>
<dbReference type="InterPro" id="IPR018391">
    <property type="entry name" value="PQQ_b-propeller_rpt"/>
</dbReference>
<feature type="compositionally biased region" description="Gly residues" evidence="1">
    <location>
        <begin position="89"/>
        <end position="108"/>
    </location>
</feature>
<dbReference type="Pfam" id="PF13360">
    <property type="entry name" value="PQQ_2"/>
    <property type="match status" value="1"/>
</dbReference>
<proteinExistence type="predicted"/>
<dbReference type="InterPro" id="IPR002372">
    <property type="entry name" value="PQQ_rpt_dom"/>
</dbReference>
<dbReference type="InterPro" id="IPR011047">
    <property type="entry name" value="Quinoprotein_ADH-like_sf"/>
</dbReference>
<dbReference type="KEGG" id="gms:SOIL9_03890"/>
<feature type="chain" id="PRO_5026902943" description="Pyrrolo-quinoline quinone repeat domain-containing protein" evidence="2">
    <location>
        <begin position="24"/>
        <end position="469"/>
    </location>
</feature>
<dbReference type="PANTHER" id="PTHR34512:SF30">
    <property type="entry name" value="OUTER MEMBRANE PROTEIN ASSEMBLY FACTOR BAMB"/>
    <property type="match status" value="1"/>
</dbReference>
<gene>
    <name evidence="4" type="ORF">SOIL9_03890</name>
</gene>
<sequence>MRRFRPLLALLVLVPLATTSSQAEDWPQFRGPTGTGVITDAKPPAEWSADKNVRWKVAVAGVAWSCPIVIGDKVFVTTAFSEGQPKPKSGGGFGGGKGGGGGGGGGGGAGAPKATYQFKLVCLERATGKTVWEKVVKEARPTIPTHGSNTYATETPVSDGERVFAYFGMTGLFCYDLSGKELWKKDLGTHAMQAGWGTASSPVLAADKLIIQCDNEEKSFLAAFDTKTGNEVWKVERREKSGWATPFVWKTKDRTDIVVAGAQAIRGYSPVDGKVVWTLDVGGGQSSASPTGDAERLYVGVGQGGGGGPGGPKGGGGGGRAAGTLFAVKAGAKGDITPKAGETSSEGVAWAASRAWPAASSPLVYDGFVYTLDRNGGTISCFDAKTGKAAYTKERIPSAGAFWASPWAADGHIFCLDETGATHVLKAGSEFDLVRVNKLGRDTYWASPAAASGALFIRSVDALYCISAK</sequence>
<evidence type="ECO:0000259" key="3">
    <source>
        <dbReference type="Pfam" id="PF13360"/>
    </source>
</evidence>
<feature type="domain" description="Pyrrolo-quinoline quinone repeat" evidence="3">
    <location>
        <begin position="120"/>
        <end position="277"/>
    </location>
</feature>
<dbReference type="Proteomes" id="UP000464178">
    <property type="component" value="Chromosome"/>
</dbReference>
<dbReference type="AlphaFoldDB" id="A0A6P2DAW5"/>
<evidence type="ECO:0000256" key="1">
    <source>
        <dbReference type="SAM" id="MobiDB-lite"/>
    </source>
</evidence>
<dbReference type="EMBL" id="LR593886">
    <property type="protein sequence ID" value="VTR98094.1"/>
    <property type="molecule type" value="Genomic_DNA"/>
</dbReference>
<dbReference type="Gene3D" id="2.130.10.10">
    <property type="entry name" value="YVTN repeat-like/Quinoprotein amine dehydrogenase"/>
    <property type="match status" value="1"/>
</dbReference>
<dbReference type="InterPro" id="IPR015943">
    <property type="entry name" value="WD40/YVTN_repeat-like_dom_sf"/>
</dbReference>
<dbReference type="SMART" id="SM00564">
    <property type="entry name" value="PQQ"/>
    <property type="match status" value="5"/>
</dbReference>
<organism evidence="4 5">
    <name type="scientific">Gemmata massiliana</name>
    <dbReference type="NCBI Taxonomy" id="1210884"/>
    <lineage>
        <taxon>Bacteria</taxon>
        <taxon>Pseudomonadati</taxon>
        <taxon>Planctomycetota</taxon>
        <taxon>Planctomycetia</taxon>
        <taxon>Gemmatales</taxon>
        <taxon>Gemmataceae</taxon>
        <taxon>Gemmata</taxon>
    </lineage>
</organism>
<evidence type="ECO:0000256" key="2">
    <source>
        <dbReference type="SAM" id="SignalP"/>
    </source>
</evidence>
<reference evidence="4 5" key="1">
    <citation type="submission" date="2019-05" db="EMBL/GenBank/DDBJ databases">
        <authorList>
            <consortium name="Science for Life Laboratories"/>
        </authorList>
    </citation>
    <scope>NUCLEOTIDE SEQUENCE [LARGE SCALE GENOMIC DNA]</scope>
    <source>
        <strain evidence="4">Soil9</strain>
    </source>
</reference>
<dbReference type="SUPFAM" id="SSF50998">
    <property type="entry name" value="Quinoprotein alcohol dehydrogenase-like"/>
    <property type="match status" value="1"/>
</dbReference>
<keyword evidence="5" id="KW-1185">Reference proteome</keyword>
<feature type="signal peptide" evidence="2">
    <location>
        <begin position="1"/>
        <end position="23"/>
    </location>
</feature>
<dbReference type="PANTHER" id="PTHR34512">
    <property type="entry name" value="CELL SURFACE PROTEIN"/>
    <property type="match status" value="1"/>
</dbReference>